<keyword evidence="4" id="KW-1185">Reference proteome</keyword>
<evidence type="ECO:0000259" key="2">
    <source>
        <dbReference type="Pfam" id="PF01243"/>
    </source>
</evidence>
<dbReference type="SUPFAM" id="SSF50475">
    <property type="entry name" value="FMN-binding split barrel"/>
    <property type="match status" value="1"/>
</dbReference>
<evidence type="ECO:0000313" key="3">
    <source>
        <dbReference type="EMBL" id="PFG73720.1"/>
    </source>
</evidence>
<dbReference type="Proteomes" id="UP000223071">
    <property type="component" value="Unassembled WGS sequence"/>
</dbReference>
<evidence type="ECO:0000313" key="4">
    <source>
        <dbReference type="Proteomes" id="UP000223071"/>
    </source>
</evidence>
<keyword evidence="1" id="KW-0560">Oxidoreductase</keyword>
<feature type="domain" description="Pyridoxamine 5'-phosphate oxidase N-terminal" evidence="2">
    <location>
        <begin position="4"/>
        <end position="133"/>
    </location>
</feature>
<dbReference type="PANTHER" id="PTHR35176">
    <property type="entry name" value="HEME OXYGENASE HI_0854-RELATED"/>
    <property type="match status" value="1"/>
</dbReference>
<proteinExistence type="predicted"/>
<dbReference type="RefSeq" id="WP_098503162.1">
    <property type="nucleotide sequence ID" value="NZ_PDJQ01000001.1"/>
</dbReference>
<protein>
    <submittedName>
        <fullName evidence="3">PPOX class probable F420-dependent enzyme</fullName>
    </submittedName>
</protein>
<comment type="caution">
    <text evidence="3">The sequence shown here is derived from an EMBL/GenBank/DDBJ whole genome shotgun (WGS) entry which is preliminary data.</text>
</comment>
<dbReference type="InterPro" id="IPR012349">
    <property type="entry name" value="Split_barrel_FMN-bd"/>
</dbReference>
<dbReference type="InterPro" id="IPR052019">
    <property type="entry name" value="F420H2_bilvrd_red/Heme_oxyg"/>
</dbReference>
<dbReference type="GO" id="GO:0070967">
    <property type="term" value="F:coenzyme F420 binding"/>
    <property type="evidence" value="ECO:0007669"/>
    <property type="project" value="TreeGrafter"/>
</dbReference>
<dbReference type="PANTHER" id="PTHR35176:SF6">
    <property type="entry name" value="HEME OXYGENASE HI_0854-RELATED"/>
    <property type="match status" value="1"/>
</dbReference>
<dbReference type="GO" id="GO:0005829">
    <property type="term" value="C:cytosol"/>
    <property type="evidence" value="ECO:0007669"/>
    <property type="project" value="TreeGrafter"/>
</dbReference>
<dbReference type="NCBIfam" id="TIGR03618">
    <property type="entry name" value="Rv1155_F420"/>
    <property type="match status" value="1"/>
</dbReference>
<organism evidence="3 4">
    <name type="scientific">Tepidiforma thermophila (strain KCTC 52669 / CGMCC 1.13589 / G233)</name>
    <dbReference type="NCBI Taxonomy" id="2761530"/>
    <lineage>
        <taxon>Bacteria</taxon>
        <taxon>Bacillati</taxon>
        <taxon>Chloroflexota</taxon>
        <taxon>Tepidiformia</taxon>
        <taxon>Tepidiformales</taxon>
        <taxon>Tepidiformaceae</taxon>
        <taxon>Tepidiforma</taxon>
    </lineage>
</organism>
<dbReference type="EMBL" id="PDJQ01000001">
    <property type="protein sequence ID" value="PFG73720.1"/>
    <property type="molecule type" value="Genomic_DNA"/>
</dbReference>
<dbReference type="InterPro" id="IPR011576">
    <property type="entry name" value="Pyridox_Oxase_N"/>
</dbReference>
<dbReference type="Pfam" id="PF01243">
    <property type="entry name" value="PNPOx_N"/>
    <property type="match status" value="1"/>
</dbReference>
<evidence type="ECO:0000256" key="1">
    <source>
        <dbReference type="ARBA" id="ARBA00023002"/>
    </source>
</evidence>
<name>A0A2A9HF34_TEPT2</name>
<dbReference type="GO" id="GO:0016627">
    <property type="term" value="F:oxidoreductase activity, acting on the CH-CH group of donors"/>
    <property type="evidence" value="ECO:0007669"/>
    <property type="project" value="TreeGrafter"/>
</dbReference>
<accession>A0A2A9HF34</accession>
<dbReference type="InterPro" id="IPR019920">
    <property type="entry name" value="F420-binding_dom_put"/>
</dbReference>
<gene>
    <name evidence="3" type="ORF">A9A59_0923</name>
</gene>
<sequence>MIGTPEQDALLRQLRWAVVTTLRADGSPSSSVVFYAVDGDTIIFSTTADRLKARTLARDPRIAVTALDEGPPHRFVTVEGRAVIERDDIVPGHVLVNRAMRRDPAWEPPAGFEERLRRDGRVIIRIYPQRVSGVTARG</sequence>
<reference evidence="3 4" key="1">
    <citation type="submission" date="2017-09" db="EMBL/GenBank/DDBJ databases">
        <title>Sequencing the genomes of two abundant thermophiles in Great Basin hot springs: Thermocrinis jamiesonii and novel Chloroflexi Thermoflexus hugenholtzii.</title>
        <authorList>
            <person name="Hedlund B."/>
        </authorList>
    </citation>
    <scope>NUCLEOTIDE SEQUENCE [LARGE SCALE GENOMIC DNA]</scope>
    <source>
        <strain evidence="3 4">G233</strain>
    </source>
</reference>
<dbReference type="AlphaFoldDB" id="A0A2A9HF34"/>
<dbReference type="Gene3D" id="2.30.110.10">
    <property type="entry name" value="Electron Transport, Fmn-binding Protein, Chain A"/>
    <property type="match status" value="1"/>
</dbReference>